<organism evidence="4 5">
    <name type="scientific">Cellulomonas biazotea</name>
    <dbReference type="NCBI Taxonomy" id="1709"/>
    <lineage>
        <taxon>Bacteria</taxon>
        <taxon>Bacillati</taxon>
        <taxon>Actinomycetota</taxon>
        <taxon>Actinomycetes</taxon>
        <taxon>Micrococcales</taxon>
        <taxon>Cellulomonadaceae</taxon>
        <taxon>Cellulomonas</taxon>
    </lineage>
</organism>
<reference evidence="4 5" key="1">
    <citation type="submission" date="2019-01" db="EMBL/GenBank/DDBJ databases">
        <title>Draft genome sequence of Cellulomonas takizawaensis strain TKZ-21.</title>
        <authorList>
            <person name="Yamamura H."/>
            <person name="Hayashi T."/>
            <person name="Hamada M."/>
            <person name="Serisawa Y."/>
            <person name="Matsuyama K."/>
            <person name="Nakagawa Y."/>
            <person name="Otoguro M."/>
            <person name="Yanagida F."/>
            <person name="Hayakawa M."/>
        </authorList>
    </citation>
    <scope>NUCLEOTIDE SEQUENCE [LARGE SCALE GENOMIC DNA]</scope>
    <source>
        <strain evidence="4 5">NBRC12680</strain>
    </source>
</reference>
<dbReference type="PANTHER" id="PTHR43649:SF29">
    <property type="entry name" value="OSMOPROTECTIVE COMPOUNDS-BINDING PROTEIN GGTB"/>
    <property type="match status" value="1"/>
</dbReference>
<dbReference type="Proteomes" id="UP000289954">
    <property type="component" value="Unassembled WGS sequence"/>
</dbReference>
<evidence type="ECO:0000313" key="5">
    <source>
        <dbReference type="Proteomes" id="UP000289954"/>
    </source>
</evidence>
<evidence type="ECO:0000313" key="4">
    <source>
        <dbReference type="EMBL" id="GCE76680.1"/>
    </source>
</evidence>
<dbReference type="InterPro" id="IPR050490">
    <property type="entry name" value="Bact_solute-bd_prot1"/>
</dbReference>
<evidence type="ECO:0000256" key="2">
    <source>
        <dbReference type="ARBA" id="ARBA00022448"/>
    </source>
</evidence>
<dbReference type="InterPro" id="IPR006059">
    <property type="entry name" value="SBP"/>
</dbReference>
<comment type="similarity">
    <text evidence="1">Belongs to the bacterial solute-binding protein 1 family.</text>
</comment>
<protein>
    <submittedName>
        <fullName evidence="4">ABC transporter substrate-binding protein</fullName>
    </submittedName>
</protein>
<evidence type="ECO:0000256" key="1">
    <source>
        <dbReference type="ARBA" id="ARBA00008520"/>
    </source>
</evidence>
<name>A0A402DRA3_9CELL</name>
<evidence type="ECO:0000256" key="3">
    <source>
        <dbReference type="SAM" id="SignalP"/>
    </source>
</evidence>
<feature type="signal peptide" evidence="3">
    <location>
        <begin position="1"/>
        <end position="18"/>
    </location>
</feature>
<dbReference type="Pfam" id="PF01547">
    <property type="entry name" value="SBP_bac_1"/>
    <property type="match status" value="1"/>
</dbReference>
<dbReference type="PROSITE" id="PS51257">
    <property type="entry name" value="PROKAR_LIPOPROTEIN"/>
    <property type="match status" value="1"/>
</dbReference>
<dbReference type="SUPFAM" id="SSF53850">
    <property type="entry name" value="Periplasmic binding protein-like II"/>
    <property type="match status" value="1"/>
</dbReference>
<sequence>MRRTTLLVVGLVVGLVAAAGCTGGATDAPTVGPSTAVAGEQVDVVGLWSGPERDAFATVTSAWEQDTGAVVSWQGSQDVARDLATRIDAGDPPDVAVLPNPGLLRELAAQGALVPLDEVLDADQVARDYPPAWLDLGTVDGELYGVVVKATSKATIWYAPQVLDATGGTVPATWDDLLALADATVADGRTPFSLVAPRGPGSGWALTDVVAQLVLGACGPDVYDRWVAAEIPWTDPCVRDAFVRFLALARTPGYVLGGVDGILTTSDAEGVVPVYTDPQAASLYPMASFAEGFVTAAFPDLEPGVGYGFFPFPPVDPALAGATTVGGDLVVVLDDTPAARSFVTFLVGAPAQGAWVGLGGYTSVNRQVPPDAYGDPVSRALAEDLMGADVVRFGAGDLMPAAVQPAWWEGMRALVQDPSGLDALLAALTATAAAAR</sequence>
<dbReference type="EMBL" id="BIMR01000119">
    <property type="protein sequence ID" value="GCE76680.1"/>
    <property type="molecule type" value="Genomic_DNA"/>
</dbReference>
<accession>A0A402DRA3</accession>
<feature type="chain" id="PRO_5038904865" evidence="3">
    <location>
        <begin position="19"/>
        <end position="436"/>
    </location>
</feature>
<keyword evidence="2" id="KW-0813">Transport</keyword>
<dbReference type="PANTHER" id="PTHR43649">
    <property type="entry name" value="ARABINOSE-BINDING PROTEIN-RELATED"/>
    <property type="match status" value="1"/>
</dbReference>
<dbReference type="AlphaFoldDB" id="A0A402DRA3"/>
<keyword evidence="3" id="KW-0732">Signal</keyword>
<keyword evidence="5" id="KW-1185">Reference proteome</keyword>
<gene>
    <name evidence="4" type="ORF">CBZ_17360</name>
</gene>
<comment type="caution">
    <text evidence="4">The sequence shown here is derived from an EMBL/GenBank/DDBJ whole genome shotgun (WGS) entry which is preliminary data.</text>
</comment>
<proteinExistence type="inferred from homology"/>
<dbReference type="Gene3D" id="3.40.190.10">
    <property type="entry name" value="Periplasmic binding protein-like II"/>
    <property type="match status" value="2"/>
</dbReference>